<reference evidence="1 2" key="1">
    <citation type="journal article" date="2015" name="Int. J. Syst. Evol. Microbiol.">
        <title>Acinetobacter equi sp. nov. isolated from horse faeces.</title>
        <authorList>
            <person name="Poppel M.T."/>
            <person name="Skiebe E."/>
            <person name="Laue M."/>
            <person name="Bergmann H."/>
            <person name="Ebersberger I."/>
            <person name="Garn T."/>
            <person name="Fruth A."/>
            <person name="Baumgardt S."/>
            <person name="Busse H.J."/>
            <person name="Wilharm G."/>
        </authorList>
    </citation>
    <scope>NUCLEOTIDE SEQUENCE [LARGE SCALE GENOMIC DNA]</scope>
    <source>
        <strain evidence="1 2">114</strain>
    </source>
</reference>
<dbReference type="EMBL" id="CP012808">
    <property type="protein sequence ID" value="ALH94291.1"/>
    <property type="molecule type" value="Genomic_DNA"/>
</dbReference>
<keyword evidence="2" id="KW-1185">Reference proteome</keyword>
<name>A0A0N7GXC0_9GAMM</name>
<evidence type="ECO:0000313" key="2">
    <source>
        <dbReference type="Proteomes" id="UP000064939"/>
    </source>
</evidence>
<dbReference type="AlphaFoldDB" id="A0A0N7GXC0"/>
<organism evidence="1 2">
    <name type="scientific">Acinetobacter equi</name>
    <dbReference type="NCBI Taxonomy" id="1324350"/>
    <lineage>
        <taxon>Bacteria</taxon>
        <taxon>Pseudomonadati</taxon>
        <taxon>Pseudomonadota</taxon>
        <taxon>Gammaproteobacteria</taxon>
        <taxon>Moraxellales</taxon>
        <taxon>Moraxellaceae</taxon>
        <taxon>Acinetobacter</taxon>
    </lineage>
</organism>
<dbReference type="RefSeq" id="WP_054580205.1">
    <property type="nucleotide sequence ID" value="NZ_CP012808.1"/>
</dbReference>
<protein>
    <recommendedName>
        <fullName evidence="3">KOW domain-containing protein</fullName>
    </recommendedName>
</protein>
<gene>
    <name evidence="1" type="ORF">AOY20_01335</name>
</gene>
<evidence type="ECO:0008006" key="3">
    <source>
        <dbReference type="Google" id="ProtNLM"/>
    </source>
</evidence>
<dbReference type="Proteomes" id="UP000064939">
    <property type="component" value="Chromosome"/>
</dbReference>
<evidence type="ECO:0000313" key="1">
    <source>
        <dbReference type="EMBL" id="ALH94291.1"/>
    </source>
</evidence>
<sequence>MLVEINGLSQGSIEVNLQIIPRVGETVKVLYGPDAEIMGSVVSVNHYINQHDGEQKISLNIKEIYE</sequence>
<dbReference type="KEGG" id="aei:AOY20_01335"/>
<proteinExistence type="predicted"/>
<dbReference type="OrthoDB" id="6694305at2"/>
<dbReference type="STRING" id="1324350.AOY20_01335"/>
<accession>A0A0N7GXC0</accession>